<evidence type="ECO:0000256" key="1">
    <source>
        <dbReference type="ARBA" id="ARBA00006754"/>
    </source>
</evidence>
<evidence type="ECO:0000313" key="6">
    <source>
        <dbReference type="Proteomes" id="UP000036873"/>
    </source>
</evidence>
<dbReference type="Gene3D" id="1.10.10.2840">
    <property type="entry name" value="PucR C-terminal helix-turn-helix domain"/>
    <property type="match status" value="1"/>
</dbReference>
<feature type="domain" description="PucR C-terminal helix-turn-helix" evidence="3">
    <location>
        <begin position="327"/>
        <end position="368"/>
    </location>
</feature>
<evidence type="ECO:0000313" key="5">
    <source>
        <dbReference type="EMBL" id="KNZ40676.1"/>
    </source>
</evidence>
<dbReference type="Pfam" id="PF13556">
    <property type="entry name" value="HTH_30"/>
    <property type="match status" value="1"/>
</dbReference>
<dbReference type="InterPro" id="IPR042070">
    <property type="entry name" value="PucR_C-HTH_sf"/>
</dbReference>
<keyword evidence="6" id="KW-1185">Reference proteome</keyword>
<proteinExistence type="inferred from homology"/>
<dbReference type="STRING" id="52689.AKG39_16275"/>
<comment type="caution">
    <text evidence="5">The sequence shown here is derived from an EMBL/GenBank/DDBJ whole genome shotgun (WGS) entry which is preliminary data.</text>
</comment>
<dbReference type="AlphaFoldDB" id="A0A0L6TWM5"/>
<name>A0A0L6TWM5_9FIRM</name>
<reference evidence="6" key="1">
    <citation type="submission" date="2015-07" db="EMBL/GenBank/DDBJ databases">
        <title>Draft genome sequence of Acetobacterium bakii DSM 8293, a potential psychrophilic chemical producer through syngas fermentation.</title>
        <authorList>
            <person name="Song Y."/>
            <person name="Hwang S."/>
            <person name="Cho B.-K."/>
        </authorList>
    </citation>
    <scope>NUCLEOTIDE SEQUENCE [LARGE SCALE GENOMIC DNA]</scope>
    <source>
        <strain evidence="6">DSM 8239</strain>
    </source>
</reference>
<dbReference type="InterPro" id="IPR041522">
    <property type="entry name" value="CdaR_GGDEF"/>
</dbReference>
<protein>
    <submittedName>
        <fullName evidence="5">Sugar diacid utilization regulator</fullName>
    </submittedName>
</protein>
<dbReference type="Pfam" id="PF17853">
    <property type="entry name" value="GGDEF_2"/>
    <property type="match status" value="1"/>
</dbReference>
<accession>A0A0L6TWM5</accession>
<gene>
    <name evidence="5" type="ORF">AKG39_16275</name>
</gene>
<dbReference type="InterPro" id="IPR008599">
    <property type="entry name" value="Diacid_rec"/>
</dbReference>
<feature type="domain" description="CdaR GGDEF-like" evidence="4">
    <location>
        <begin position="145"/>
        <end position="267"/>
    </location>
</feature>
<dbReference type="EMBL" id="LGYO01000046">
    <property type="protein sequence ID" value="KNZ40676.1"/>
    <property type="molecule type" value="Genomic_DNA"/>
</dbReference>
<feature type="domain" description="Putative sugar diacid recognition" evidence="2">
    <location>
        <begin position="2"/>
        <end position="135"/>
    </location>
</feature>
<dbReference type="PANTHER" id="PTHR33744:SF15">
    <property type="entry name" value="CARBOHYDRATE DIACID REGULATOR"/>
    <property type="match status" value="1"/>
</dbReference>
<organism evidence="5 6">
    <name type="scientific">Acetobacterium bakii</name>
    <dbReference type="NCBI Taxonomy" id="52689"/>
    <lineage>
        <taxon>Bacteria</taxon>
        <taxon>Bacillati</taxon>
        <taxon>Bacillota</taxon>
        <taxon>Clostridia</taxon>
        <taxon>Eubacteriales</taxon>
        <taxon>Eubacteriaceae</taxon>
        <taxon>Acetobacterium</taxon>
    </lineage>
</organism>
<dbReference type="Pfam" id="PF05651">
    <property type="entry name" value="Diacid_rec"/>
    <property type="match status" value="1"/>
</dbReference>
<dbReference type="PANTHER" id="PTHR33744">
    <property type="entry name" value="CARBOHYDRATE DIACID REGULATOR"/>
    <property type="match status" value="1"/>
</dbReference>
<dbReference type="InterPro" id="IPR051448">
    <property type="entry name" value="CdaR-like_regulators"/>
</dbReference>
<dbReference type="InterPro" id="IPR025736">
    <property type="entry name" value="PucR_C-HTH_dom"/>
</dbReference>
<sequence>MLDRKIAQKIADEVMSSLGHNINVMNENGIIIGSGSPQRLETYHETAMKAINQCETCEVTEAEALKLQGVKPGINMPIVDKEGKVIGVVGVTGNPAEVRNIGKLVKMAAELIIEQQESMNRFYSHRNDKELFITTLINDRLTISEKEIFDWGQRMGYDMEKPRVALIVTIKQQEKNNKTALEDLLNEMKTSSSHLKQDISTVMSGDSILVFKTIKKTEPWEIEKIVRAYAIDILAKRPELKKIRDCKCYVGGYYTGIKGYRNSYSEAYGIAKHAIGSTGEFIYFAHSHYFWKLFNHLDDEVFSNVLLPYIQKIEKCFGKGTEEAMLTMKRLYENGFNYEKVAVELYVHKNTVIFRRKKLEECLGFSIKGNGEDNLLFSLILGYYRMLKNEQELE</sequence>
<dbReference type="RefSeq" id="WP_050741466.1">
    <property type="nucleotide sequence ID" value="NZ_LGYO01000046.1"/>
</dbReference>
<dbReference type="OrthoDB" id="212459at2"/>
<evidence type="ECO:0000259" key="4">
    <source>
        <dbReference type="Pfam" id="PF17853"/>
    </source>
</evidence>
<dbReference type="PATRIC" id="fig|52689.4.peg.2788"/>
<evidence type="ECO:0000259" key="3">
    <source>
        <dbReference type="Pfam" id="PF13556"/>
    </source>
</evidence>
<evidence type="ECO:0000259" key="2">
    <source>
        <dbReference type="Pfam" id="PF05651"/>
    </source>
</evidence>
<comment type="similarity">
    <text evidence="1">Belongs to the CdaR family.</text>
</comment>
<dbReference type="Proteomes" id="UP000036873">
    <property type="component" value="Unassembled WGS sequence"/>
</dbReference>